<evidence type="ECO:0000313" key="1">
    <source>
        <dbReference type="EMBL" id="KZE52908.1"/>
    </source>
</evidence>
<dbReference type="PATRIC" id="fig|189381.10.peg.1403"/>
<reference evidence="2" key="1">
    <citation type="submission" date="2016-01" db="EMBL/GenBank/DDBJ databases">
        <title>Whole genome sequencing of Bhargavaea cecembensis T14.</title>
        <authorList>
            <person name="Hong K.W."/>
        </authorList>
    </citation>
    <scope>NUCLEOTIDE SEQUENCE [LARGE SCALE GENOMIC DNA]</scope>
    <source>
        <strain evidence="2">M19</strain>
    </source>
</reference>
<dbReference type="InterPro" id="IPR046909">
    <property type="entry name" value="cREC_REC"/>
</dbReference>
<accession>A0A0J5VAR6</accession>
<organism evidence="1 2">
    <name type="scientific">Rossellomorea marisflavi</name>
    <dbReference type="NCBI Taxonomy" id="189381"/>
    <lineage>
        <taxon>Bacteria</taxon>
        <taxon>Bacillati</taxon>
        <taxon>Bacillota</taxon>
        <taxon>Bacilli</taxon>
        <taxon>Bacillales</taxon>
        <taxon>Bacillaceae</taxon>
        <taxon>Rossellomorea</taxon>
    </lineage>
</organism>
<proteinExistence type="predicted"/>
<dbReference type="Pfam" id="PF20274">
    <property type="entry name" value="cREC_REC"/>
    <property type="match status" value="1"/>
</dbReference>
<dbReference type="EMBL" id="LQQY01000003">
    <property type="protein sequence ID" value="KZE52908.1"/>
    <property type="molecule type" value="Genomic_DNA"/>
</dbReference>
<comment type="caution">
    <text evidence="1">The sequence shown here is derived from an EMBL/GenBank/DDBJ whole genome shotgun (WGS) entry which is preliminary data.</text>
</comment>
<gene>
    <name evidence="1" type="ORF">AV649_11945</name>
</gene>
<evidence type="ECO:0000313" key="2">
    <source>
        <dbReference type="Proteomes" id="UP000076510"/>
    </source>
</evidence>
<protein>
    <submittedName>
        <fullName evidence="1">Uncharacterized protein</fullName>
    </submittedName>
</protein>
<name>A0A0J5VAR6_9BACI</name>
<dbReference type="RefSeq" id="WP_048005760.1">
    <property type="nucleotide sequence ID" value="NZ_CAXQIX010000016.1"/>
</dbReference>
<sequence length="108" mass="12423">MTVNVFLDDYRHCPQGYILAKDIDECLQLLYDHSIGHLSLDHDLESKTRNGLMLVHAMVEHQLFAERITIHSANSVGGKNMFRYLKAAQDNDQMPHSIKIVLRPLPLR</sequence>
<dbReference type="AlphaFoldDB" id="A0A0J5VAR6"/>
<dbReference type="Proteomes" id="UP000076510">
    <property type="component" value="Unassembled WGS sequence"/>
</dbReference>
<dbReference type="OrthoDB" id="2614698at2"/>